<keyword evidence="7" id="KW-0812">Transmembrane</keyword>
<feature type="transmembrane region" description="Helical" evidence="7">
    <location>
        <begin position="270"/>
        <end position="288"/>
    </location>
</feature>
<feature type="transmembrane region" description="Helical" evidence="7">
    <location>
        <begin position="141"/>
        <end position="158"/>
    </location>
</feature>
<evidence type="ECO:0000256" key="1">
    <source>
        <dbReference type="ARBA" id="ARBA00003408"/>
    </source>
</evidence>
<dbReference type="Proteomes" id="UP000503540">
    <property type="component" value="Chromosome"/>
</dbReference>
<sequence>MARRPRCRHRGRAEHEPVRTVEGQRIPSGTHTVASEFGHRLAGDRICRRCELPRIRRAHLAQDHLSATAAARRSAHLSEYGRLPDGQERKRIPSVAAATQGPAARARRPIRLDARHQLTEGCRMMPRFVGDKIHPRGYRPVIALALPIAGIQLAQVALTTVDLAMMGLIGVVAVAAGGLAILLYNQVRTMCVGMVTGVGNLIAGAVGSGEKRTGGTEIDDRTRAQVRDLVRSGFLVATVVGLVAAMALTGFGLLLPWFGQRREIVEQARPMMIVLAPGLLPMLWLNVLRQFAIGMRRPGSLLKVTIVSIAVNAVLNAAFIYGWLGLPALGLTGIGLSTTCVQVFTLAVFYSRIRRDPHLAGLLALDCWNLDRGSARRIVRMGIPISLTYGNEAAITSVATLLMGAFGPAMLAASNVVNQLTYIAYQLNIGLSQGSSILISRSVGAGDRAEAGRIGRRALTVGAAAMTVLALAYLAGPHLVLAPFLHGGDDAEVVATAATLLWFAIAHQYCKGAQNICVGMLRGLGNTTAGLRITVIGYWLIGIPAMAGAAYLLHWRGYGVWLGLCLGFGSTAVLLLKQFRAELRIEPEPADSR</sequence>
<feature type="region of interest" description="Disordered" evidence="6">
    <location>
        <begin position="79"/>
        <end position="103"/>
    </location>
</feature>
<dbReference type="Pfam" id="PF01554">
    <property type="entry name" value="MatE"/>
    <property type="match status" value="2"/>
</dbReference>
<dbReference type="NCBIfam" id="TIGR00797">
    <property type="entry name" value="matE"/>
    <property type="match status" value="1"/>
</dbReference>
<feature type="transmembrane region" description="Helical" evidence="7">
    <location>
        <begin position="531"/>
        <end position="552"/>
    </location>
</feature>
<dbReference type="GO" id="GO:0042910">
    <property type="term" value="F:xenobiotic transmembrane transporter activity"/>
    <property type="evidence" value="ECO:0007669"/>
    <property type="project" value="InterPro"/>
</dbReference>
<evidence type="ECO:0000256" key="7">
    <source>
        <dbReference type="SAM" id="Phobius"/>
    </source>
</evidence>
<dbReference type="InterPro" id="IPR002528">
    <property type="entry name" value="MATE_fam"/>
</dbReference>
<feature type="transmembrane region" description="Helical" evidence="7">
    <location>
        <begin position="329"/>
        <end position="350"/>
    </location>
</feature>
<evidence type="ECO:0000256" key="6">
    <source>
        <dbReference type="SAM" id="MobiDB-lite"/>
    </source>
</evidence>
<keyword evidence="7" id="KW-1133">Transmembrane helix</keyword>
<name>A0A6G9YE22_9NOCA</name>
<comment type="similarity">
    <text evidence="2">Belongs to the multi antimicrobial extrusion (MATE) (TC 2.A.66.1) family.</text>
</comment>
<evidence type="ECO:0000256" key="2">
    <source>
        <dbReference type="ARBA" id="ARBA00010199"/>
    </source>
</evidence>
<keyword evidence="7" id="KW-0472">Membrane</keyword>
<evidence type="ECO:0000313" key="8">
    <source>
        <dbReference type="EMBL" id="QIS11479.1"/>
    </source>
</evidence>
<feature type="transmembrane region" description="Helical" evidence="7">
    <location>
        <begin position="493"/>
        <end position="510"/>
    </location>
</feature>
<organism evidence="8 9">
    <name type="scientific">Nocardia arthritidis</name>
    <dbReference type="NCBI Taxonomy" id="228602"/>
    <lineage>
        <taxon>Bacteria</taxon>
        <taxon>Bacillati</taxon>
        <taxon>Actinomycetota</taxon>
        <taxon>Actinomycetes</taxon>
        <taxon>Mycobacteriales</taxon>
        <taxon>Nocardiaceae</taxon>
        <taxon>Nocardia</taxon>
    </lineage>
</organism>
<protein>
    <recommendedName>
        <fullName evidence="3">Probable multidrug resistance protein NorM</fullName>
    </recommendedName>
    <alternativeName>
        <fullName evidence="5">Multidrug-efflux transporter</fullName>
    </alternativeName>
</protein>
<gene>
    <name evidence="8" type="ORF">F5544_18025</name>
</gene>
<feature type="transmembrane region" description="Helical" evidence="7">
    <location>
        <begin position="164"/>
        <end position="184"/>
    </location>
</feature>
<comment type="function">
    <text evidence="1">Multidrug efflux pump.</text>
</comment>
<keyword evidence="4" id="KW-0813">Transport</keyword>
<dbReference type="PANTHER" id="PTHR43298">
    <property type="entry name" value="MULTIDRUG RESISTANCE PROTEIN NORM-RELATED"/>
    <property type="match status" value="1"/>
</dbReference>
<evidence type="ECO:0000256" key="3">
    <source>
        <dbReference type="ARBA" id="ARBA00020268"/>
    </source>
</evidence>
<accession>A0A6G9YE22</accession>
<dbReference type="PANTHER" id="PTHR43298:SF2">
    <property type="entry name" value="FMN_FAD EXPORTER YEEO-RELATED"/>
    <property type="match status" value="1"/>
</dbReference>
<dbReference type="GO" id="GO:0005886">
    <property type="term" value="C:plasma membrane"/>
    <property type="evidence" value="ECO:0007669"/>
    <property type="project" value="TreeGrafter"/>
</dbReference>
<dbReference type="CDD" id="cd13131">
    <property type="entry name" value="MATE_NorM_like"/>
    <property type="match status" value="1"/>
</dbReference>
<evidence type="ECO:0000313" key="9">
    <source>
        <dbReference type="Proteomes" id="UP000503540"/>
    </source>
</evidence>
<evidence type="ECO:0000256" key="5">
    <source>
        <dbReference type="ARBA" id="ARBA00031636"/>
    </source>
</evidence>
<feature type="transmembrane region" description="Helical" evidence="7">
    <location>
        <begin position="458"/>
        <end position="481"/>
    </location>
</feature>
<reference evidence="8 9" key="1">
    <citation type="journal article" date="2019" name="ACS Chem. Biol.">
        <title>Identification and Mobilization of a Cryptic Antibiotic Biosynthesis Gene Locus from a Human-Pathogenic Nocardia Isolate.</title>
        <authorList>
            <person name="Herisse M."/>
            <person name="Ishida K."/>
            <person name="Porter J.L."/>
            <person name="Howden B."/>
            <person name="Hertweck C."/>
            <person name="Stinear T.P."/>
            <person name="Pidot S.J."/>
        </authorList>
    </citation>
    <scope>NUCLEOTIDE SEQUENCE [LARGE SCALE GENOMIC DNA]</scope>
    <source>
        <strain evidence="8 9">AUSMDU00012717</strain>
    </source>
</reference>
<feature type="transmembrane region" description="Helical" evidence="7">
    <location>
        <begin position="233"/>
        <end position="258"/>
    </location>
</feature>
<dbReference type="GO" id="GO:0015297">
    <property type="term" value="F:antiporter activity"/>
    <property type="evidence" value="ECO:0007669"/>
    <property type="project" value="InterPro"/>
</dbReference>
<feature type="transmembrane region" description="Helical" evidence="7">
    <location>
        <begin position="300"/>
        <end position="323"/>
    </location>
</feature>
<proteinExistence type="inferred from homology"/>
<evidence type="ECO:0000256" key="4">
    <source>
        <dbReference type="ARBA" id="ARBA00022448"/>
    </source>
</evidence>
<dbReference type="AlphaFoldDB" id="A0A6G9YE22"/>
<dbReference type="KEGG" id="nah:F5544_18025"/>
<dbReference type="InterPro" id="IPR050222">
    <property type="entry name" value="MATE_MdtK"/>
</dbReference>
<dbReference type="EMBL" id="CP046172">
    <property type="protein sequence ID" value="QIS11479.1"/>
    <property type="molecule type" value="Genomic_DNA"/>
</dbReference>
<feature type="transmembrane region" description="Helical" evidence="7">
    <location>
        <begin position="558"/>
        <end position="576"/>
    </location>
</feature>
<keyword evidence="9" id="KW-1185">Reference proteome</keyword>